<dbReference type="Pfam" id="PF13365">
    <property type="entry name" value="Trypsin_2"/>
    <property type="match status" value="1"/>
</dbReference>
<accession>A0A7R8UDW8</accession>
<gene>
    <name evidence="2" type="ORF">HERILL_LOCUS1427</name>
</gene>
<evidence type="ECO:0000256" key="1">
    <source>
        <dbReference type="PIRNR" id="PIRNR037989"/>
    </source>
</evidence>
<organism evidence="2 3">
    <name type="scientific">Hermetia illucens</name>
    <name type="common">Black soldier fly</name>
    <dbReference type="NCBI Taxonomy" id="343691"/>
    <lineage>
        <taxon>Eukaryota</taxon>
        <taxon>Metazoa</taxon>
        <taxon>Ecdysozoa</taxon>
        <taxon>Arthropoda</taxon>
        <taxon>Hexapoda</taxon>
        <taxon>Insecta</taxon>
        <taxon>Pterygota</taxon>
        <taxon>Neoptera</taxon>
        <taxon>Endopterygota</taxon>
        <taxon>Diptera</taxon>
        <taxon>Brachycera</taxon>
        <taxon>Stratiomyomorpha</taxon>
        <taxon>Stratiomyidae</taxon>
        <taxon>Hermetiinae</taxon>
        <taxon>Hermetia</taxon>
    </lineage>
</organism>
<dbReference type="OrthoDB" id="17845at2759"/>
<dbReference type="EMBL" id="LR899009">
    <property type="protein sequence ID" value="CAD7078142.1"/>
    <property type="molecule type" value="Genomic_DNA"/>
</dbReference>
<comment type="similarity">
    <text evidence="1">Belongs to the peptidase S1B family.</text>
</comment>
<dbReference type="InParanoid" id="A0A7R8UDW8"/>
<dbReference type="GO" id="GO:0004252">
    <property type="term" value="F:serine-type endopeptidase activity"/>
    <property type="evidence" value="ECO:0007669"/>
    <property type="project" value="InterPro"/>
</dbReference>
<dbReference type="FunCoup" id="A0A7R8UDW8">
    <property type="interactions" value="101"/>
</dbReference>
<dbReference type="EC" id="3.4.21.-" evidence="1"/>
<comment type="PTM">
    <text evidence="1">The full-lengh TYSND1 is the active the proteolytic processing of PTS1- and PTS2-proteins and in self-cleavage, and intermolecular self-cleavage of TYSND1 down-regulates its protease activity.</text>
</comment>
<dbReference type="InterPro" id="IPR039245">
    <property type="entry name" value="TYSND1/DEG15"/>
</dbReference>
<proteinExistence type="inferred from homology"/>
<evidence type="ECO:0000313" key="2">
    <source>
        <dbReference type="EMBL" id="CAD7078142.1"/>
    </source>
</evidence>
<dbReference type="InterPro" id="IPR009003">
    <property type="entry name" value="Peptidase_S1_PA"/>
</dbReference>
<keyword evidence="1" id="KW-0720">Serine protease</keyword>
<keyword evidence="1" id="KW-0645">Protease</keyword>
<dbReference type="OMA" id="GGPMFDQ"/>
<dbReference type="Gene3D" id="2.40.10.10">
    <property type="entry name" value="Trypsin-like serine proteases"/>
    <property type="match status" value="3"/>
</dbReference>
<keyword evidence="1" id="KW-0576">Peroxisome</keyword>
<dbReference type="GO" id="GO:0031998">
    <property type="term" value="P:regulation of fatty acid beta-oxidation"/>
    <property type="evidence" value="ECO:0007669"/>
    <property type="project" value="TreeGrafter"/>
</dbReference>
<dbReference type="PANTHER" id="PTHR21004">
    <property type="entry name" value="SERINE PROTEASE-RELATED"/>
    <property type="match status" value="1"/>
</dbReference>
<reference evidence="2 3" key="1">
    <citation type="submission" date="2020-11" db="EMBL/GenBank/DDBJ databases">
        <authorList>
            <person name="Wallbank WR R."/>
            <person name="Pardo Diaz C."/>
            <person name="Kozak K."/>
            <person name="Martin S."/>
            <person name="Jiggins C."/>
            <person name="Moest M."/>
            <person name="Warren A I."/>
            <person name="Generalovic N T."/>
            <person name="Byers J.R.P. K."/>
            <person name="Montejo-Kovacevich G."/>
            <person name="Yen C E."/>
        </authorList>
    </citation>
    <scope>NUCLEOTIDE SEQUENCE [LARGE SCALE GENOMIC DNA]</scope>
</reference>
<dbReference type="GO" id="GO:0005777">
    <property type="term" value="C:peroxisome"/>
    <property type="evidence" value="ECO:0007669"/>
    <property type="project" value="UniProtKB-SubCell"/>
</dbReference>
<dbReference type="GO" id="GO:0016485">
    <property type="term" value="P:protein processing"/>
    <property type="evidence" value="ECO:0007669"/>
    <property type="project" value="InterPro"/>
</dbReference>
<evidence type="ECO:0000313" key="3">
    <source>
        <dbReference type="Proteomes" id="UP000594454"/>
    </source>
</evidence>
<keyword evidence="3" id="KW-1185">Reference proteome</keyword>
<dbReference type="InterPro" id="IPR043504">
    <property type="entry name" value="Peptidase_S1_PA_chymotrypsin"/>
</dbReference>
<protein>
    <recommendedName>
        <fullName evidence="1">Peroxisomal leader peptide-processing protease</fullName>
        <ecNumber evidence="1">3.4.21.-</ecNumber>
    </recommendedName>
</protein>
<comment type="function">
    <text evidence="1">Peroxisomal protease that mediates both the removal of the leader peptide from proteins containing a PTS2 target sequence and processes several PTS1-containing proteins. Catalyzes the processing of PTS1-proteins involved in the peroxisomal beta-oxidation of fatty acids.</text>
</comment>
<dbReference type="Proteomes" id="UP000594454">
    <property type="component" value="Chromosome 1"/>
</dbReference>
<dbReference type="SUPFAM" id="SSF50494">
    <property type="entry name" value="Trypsin-like serine proteases"/>
    <property type="match status" value="2"/>
</dbReference>
<sequence length="507" mass="57089">MVFKIRHGLLECTNSPPNKKSAIIFNGEFIITSAYILYPHFREYHSSLNNGNSVIEKLRRHEAISGDNEYLKEFDFEITYDRHKVQSKEKNLLRFKAKILYLFNCRDILASAENILNGLRQHEAGDDIESYNAALHKLMISSFIILQTVYSANKGDNFKKFIIHMKNYIKFISPINKLDDVLTISTPFGMESFYKTMNIGKVSNVFGINSCLFTISNNLVNGCEGAAVINSKLRLIGMITCTTFHWNNENANLTLAANFRHVLKEFLQKIGETYTNGTIIRSPSNPHWENAVVLLSNDGAWGTGSLVKIRKSKFILTCSHVIKTPSDKIFCHYTDGSFEANLLWMNPHYNRPYDIAVIEIPITIPDHYFLDISKTMPHIGQTIYSAGFPLISKLGKDMFRPSLYEGRIVKFSPGMIISDASIQAGQSGGPLLDANGKLIGVSVSNSKDHETQLIYPNINMSVPVANIKSELEDFARTKDINSLNNLIAGTEIQDVWALKAPLVECKL</sequence>
<comment type="subcellular location">
    <subcellularLocation>
        <location evidence="1">Peroxisome</location>
    </subcellularLocation>
</comment>
<dbReference type="PANTHER" id="PTHR21004:SF0">
    <property type="entry name" value="PEROXISOMAL LEADER PEPTIDE-PROCESSING PROTEASE"/>
    <property type="match status" value="1"/>
</dbReference>
<keyword evidence="1" id="KW-0378">Hydrolase</keyword>
<name>A0A7R8UDW8_HERIL</name>
<dbReference type="AlphaFoldDB" id="A0A7R8UDW8"/>